<reference evidence="2" key="1">
    <citation type="submission" date="2023-10" db="EMBL/GenBank/DDBJ databases">
        <authorList>
            <person name="Chen Y."/>
            <person name="Shah S."/>
            <person name="Dougan E. K."/>
            <person name="Thang M."/>
            <person name="Chan C."/>
        </authorList>
    </citation>
    <scope>NUCLEOTIDE SEQUENCE [LARGE SCALE GENOMIC DNA]</scope>
</reference>
<accession>A0ABN9SLX4</accession>
<organism evidence="2 3">
    <name type="scientific">Prorocentrum cordatum</name>
    <dbReference type="NCBI Taxonomy" id="2364126"/>
    <lineage>
        <taxon>Eukaryota</taxon>
        <taxon>Sar</taxon>
        <taxon>Alveolata</taxon>
        <taxon>Dinophyceae</taxon>
        <taxon>Prorocentrales</taxon>
        <taxon>Prorocentraceae</taxon>
        <taxon>Prorocentrum</taxon>
    </lineage>
</organism>
<feature type="non-terminal residue" evidence="2">
    <location>
        <position position="191"/>
    </location>
</feature>
<name>A0ABN9SLX4_9DINO</name>
<dbReference type="Proteomes" id="UP001189429">
    <property type="component" value="Unassembled WGS sequence"/>
</dbReference>
<evidence type="ECO:0000313" key="3">
    <source>
        <dbReference type="Proteomes" id="UP001189429"/>
    </source>
</evidence>
<proteinExistence type="predicted"/>
<keyword evidence="3" id="KW-1185">Reference proteome</keyword>
<evidence type="ECO:0000256" key="1">
    <source>
        <dbReference type="SAM" id="MobiDB-lite"/>
    </source>
</evidence>
<feature type="region of interest" description="Disordered" evidence="1">
    <location>
        <begin position="44"/>
        <end position="69"/>
    </location>
</feature>
<evidence type="ECO:0000313" key="2">
    <source>
        <dbReference type="EMBL" id="CAK0832786.1"/>
    </source>
</evidence>
<gene>
    <name evidence="2" type="ORF">PCOR1329_LOCUS30693</name>
</gene>
<protein>
    <submittedName>
        <fullName evidence="2">Uncharacterized protein</fullName>
    </submittedName>
</protein>
<sequence>MRCPRGCLRRPRHALLALAHAAAALPALLWSLVLRRDFGPEDSGTALPVTDAERCRGDSREKSEDELDEERDAYVRRAFERAEVARFNGAPEGARKGIGQSSWEAGSGAADQASVFEGLGLQSRWGTRSVRAALVMRVILPLLLRFSCPKTALSLREVGARVKNFDQEIPWSTVWESTRAAPGSSRWPLAG</sequence>
<comment type="caution">
    <text evidence="2">The sequence shown here is derived from an EMBL/GenBank/DDBJ whole genome shotgun (WGS) entry which is preliminary data.</text>
</comment>
<feature type="compositionally biased region" description="Basic and acidic residues" evidence="1">
    <location>
        <begin position="51"/>
        <end position="63"/>
    </location>
</feature>
<dbReference type="EMBL" id="CAUYUJ010011880">
    <property type="protein sequence ID" value="CAK0832786.1"/>
    <property type="molecule type" value="Genomic_DNA"/>
</dbReference>